<name>A0ABQ6DZ93_9GAMM</name>
<dbReference type="PANTHER" id="PTHR33375">
    <property type="entry name" value="CHROMOSOME-PARTITIONING PROTEIN PARB-RELATED"/>
    <property type="match status" value="1"/>
</dbReference>
<dbReference type="InterPro" id="IPR004437">
    <property type="entry name" value="ParB/RepB/Spo0J"/>
</dbReference>
<evidence type="ECO:0000313" key="9">
    <source>
        <dbReference type="Proteomes" id="UP001157353"/>
    </source>
</evidence>
<evidence type="ECO:0000259" key="7">
    <source>
        <dbReference type="SMART" id="SM00470"/>
    </source>
</evidence>
<keyword evidence="4" id="KW-0238">DNA-binding</keyword>
<feature type="coiled-coil region" evidence="6">
    <location>
        <begin position="121"/>
        <end position="155"/>
    </location>
</feature>
<organism evidence="8 9">
    <name type="scientific">Psychromonas marina</name>
    <dbReference type="NCBI Taxonomy" id="88364"/>
    <lineage>
        <taxon>Bacteria</taxon>
        <taxon>Pseudomonadati</taxon>
        <taxon>Pseudomonadota</taxon>
        <taxon>Gammaproteobacteria</taxon>
        <taxon>Alteromonadales</taxon>
        <taxon>Psychromonadaceae</taxon>
        <taxon>Psychromonas</taxon>
    </lineage>
</organism>
<dbReference type="PANTHER" id="PTHR33375:SF1">
    <property type="entry name" value="CHROMOSOME-PARTITIONING PROTEIN PARB-RELATED"/>
    <property type="match status" value="1"/>
</dbReference>
<dbReference type="Pfam" id="PF17762">
    <property type="entry name" value="HTH_ParB"/>
    <property type="match status" value="1"/>
</dbReference>
<evidence type="ECO:0000256" key="3">
    <source>
        <dbReference type="ARBA" id="ARBA00022829"/>
    </source>
</evidence>
<dbReference type="SUPFAM" id="SSF110849">
    <property type="entry name" value="ParB/Sulfiredoxin"/>
    <property type="match status" value="1"/>
</dbReference>
<keyword evidence="9" id="KW-1185">Reference proteome</keyword>
<feature type="domain" description="ParB-like N-terminal" evidence="7">
    <location>
        <begin position="48"/>
        <end position="138"/>
    </location>
</feature>
<keyword evidence="6" id="KW-0175">Coiled coil</keyword>
<dbReference type="InterPro" id="IPR003115">
    <property type="entry name" value="ParB_N"/>
</dbReference>
<dbReference type="InterPro" id="IPR050336">
    <property type="entry name" value="Chromosome_partition/occlusion"/>
</dbReference>
<dbReference type="CDD" id="cd16393">
    <property type="entry name" value="SPO0J_N"/>
    <property type="match status" value="1"/>
</dbReference>
<dbReference type="InterPro" id="IPR057240">
    <property type="entry name" value="ParB_dimer_C"/>
</dbReference>
<evidence type="ECO:0000313" key="8">
    <source>
        <dbReference type="EMBL" id="GLS90377.1"/>
    </source>
</evidence>
<dbReference type="Gene3D" id="3.90.1530.30">
    <property type="match status" value="1"/>
</dbReference>
<dbReference type="EMBL" id="BSPQ01000004">
    <property type="protein sequence ID" value="GLS90377.1"/>
    <property type="molecule type" value="Genomic_DNA"/>
</dbReference>
<dbReference type="InterPro" id="IPR036086">
    <property type="entry name" value="ParB/Sulfiredoxin_sf"/>
</dbReference>
<dbReference type="Pfam" id="PF23552">
    <property type="entry name" value="ParB_C"/>
    <property type="match status" value="1"/>
</dbReference>
<comment type="similarity">
    <text evidence="1">Belongs to the ParB family.</text>
</comment>
<accession>A0ABQ6DZ93</accession>
<dbReference type="RefSeq" id="WP_284203506.1">
    <property type="nucleotide sequence ID" value="NZ_BSPQ01000004.1"/>
</dbReference>
<gene>
    <name evidence="8" type="ORF">GCM10007916_14440</name>
</gene>
<dbReference type="SMART" id="SM00470">
    <property type="entry name" value="ParB"/>
    <property type="match status" value="1"/>
</dbReference>
<evidence type="ECO:0000256" key="1">
    <source>
        <dbReference type="ARBA" id="ARBA00006295"/>
    </source>
</evidence>
<dbReference type="Pfam" id="PF02195">
    <property type="entry name" value="ParB_N"/>
    <property type="match status" value="1"/>
</dbReference>
<protein>
    <recommendedName>
        <fullName evidence="2">Probable chromosome-partitioning protein ParB</fullName>
    </recommendedName>
</protein>
<proteinExistence type="inferred from homology"/>
<reference evidence="9" key="1">
    <citation type="journal article" date="2019" name="Int. J. Syst. Evol. Microbiol.">
        <title>The Global Catalogue of Microorganisms (GCM) 10K type strain sequencing project: providing services to taxonomists for standard genome sequencing and annotation.</title>
        <authorList>
            <consortium name="The Broad Institute Genomics Platform"/>
            <consortium name="The Broad Institute Genome Sequencing Center for Infectious Disease"/>
            <person name="Wu L."/>
            <person name="Ma J."/>
        </authorList>
    </citation>
    <scope>NUCLEOTIDE SEQUENCE [LARGE SCALE GENOMIC DNA]</scope>
    <source>
        <strain evidence="9">NBRC 103166</strain>
    </source>
</reference>
<evidence type="ECO:0000256" key="5">
    <source>
        <dbReference type="ARBA" id="ARBA00025472"/>
    </source>
</evidence>
<comment type="caution">
    <text evidence="8">The sequence shown here is derived from an EMBL/GenBank/DDBJ whole genome shotgun (WGS) entry which is preliminary data.</text>
</comment>
<keyword evidence="3" id="KW-0159">Chromosome partition</keyword>
<evidence type="ECO:0000256" key="2">
    <source>
        <dbReference type="ARBA" id="ARBA00022372"/>
    </source>
</evidence>
<dbReference type="InterPro" id="IPR041468">
    <property type="entry name" value="HTH_ParB/Spo0J"/>
</dbReference>
<dbReference type="Gene3D" id="1.10.10.2830">
    <property type="match status" value="1"/>
</dbReference>
<dbReference type="NCBIfam" id="TIGR00180">
    <property type="entry name" value="parB_part"/>
    <property type="match status" value="1"/>
</dbReference>
<evidence type="ECO:0000256" key="4">
    <source>
        <dbReference type="ARBA" id="ARBA00023125"/>
    </source>
</evidence>
<dbReference type="Proteomes" id="UP001157353">
    <property type="component" value="Unassembled WGS sequence"/>
</dbReference>
<evidence type="ECO:0000256" key="6">
    <source>
        <dbReference type="SAM" id="Coils"/>
    </source>
</evidence>
<sequence>MLGKKRGLGKGLDSLLSSSTVNRNKQVSHDFHAEKTQQLVDEVKGALQDLNIDQLQPGKYQPRREMSEQALEELANSIHAQGIIQPIVVRETGHQKYEIIAGERRWRAAKSVGLATVPCLIKNVEDHAAIAIALIENIQRENLNAMEEAVAYKRLLEEFELTHNEVATAVGKSRTTVSNLLRLNNLNTDVKILLEKGAIEMGHARALLSSEPEKQSDLAKIVAKKGLTVRETERLVKKSYNNTNEVSKVPPTDEFDYLISSFKANLGLNVTAKTSKKGAGKLVINFESISDLENLMSVIDKKNSHD</sequence>
<comment type="function">
    <text evidence="5">Involved in chromosome partition. Localize to both poles of the predivisional cell following completion of DNA replication. Binds to the DNA origin of replication.</text>
</comment>